<gene>
    <name evidence="9" type="ORF">D0Y65_048937</name>
</gene>
<feature type="domain" description="Myb-like" evidence="7">
    <location>
        <begin position="272"/>
        <end position="322"/>
    </location>
</feature>
<dbReference type="InterPro" id="IPR001005">
    <property type="entry name" value="SANT/Myb"/>
</dbReference>
<dbReference type="Gene3D" id="1.10.10.60">
    <property type="entry name" value="Homeodomain-like"/>
    <property type="match status" value="1"/>
</dbReference>
<dbReference type="SUPFAM" id="SSF53098">
    <property type="entry name" value="Ribonuclease H-like"/>
    <property type="match status" value="1"/>
</dbReference>
<keyword evidence="10" id="KW-1185">Reference proteome</keyword>
<evidence type="ECO:0000313" key="10">
    <source>
        <dbReference type="Proteomes" id="UP000289340"/>
    </source>
</evidence>
<accession>A0A445FUT5</accession>
<comment type="caution">
    <text evidence="9">The sequence shown here is derived from an EMBL/GenBank/DDBJ whole genome shotgun (WGS) entry which is preliminary data.</text>
</comment>
<keyword evidence="2" id="KW-0677">Repeat</keyword>
<evidence type="ECO:0000256" key="1">
    <source>
        <dbReference type="ARBA" id="ARBA00004123"/>
    </source>
</evidence>
<keyword evidence="3" id="KW-0805">Transcription regulation</keyword>
<dbReference type="SMART" id="SM00717">
    <property type="entry name" value="SANT"/>
    <property type="match status" value="1"/>
</dbReference>
<dbReference type="PANTHER" id="PTHR48000:SF67">
    <property type="entry name" value="MYB-LIKE DNA-BINDING DOMAIN CONTAINING PROTEIN, EXPRESSED"/>
    <property type="match status" value="1"/>
</dbReference>
<dbReference type="InterPro" id="IPR041588">
    <property type="entry name" value="Integrase_H2C2"/>
</dbReference>
<dbReference type="PANTHER" id="PTHR48000">
    <property type="entry name" value="OS09G0431300 PROTEIN"/>
    <property type="match status" value="1"/>
</dbReference>
<keyword evidence="6" id="KW-0539">Nucleus</keyword>
<evidence type="ECO:0000256" key="5">
    <source>
        <dbReference type="ARBA" id="ARBA00023163"/>
    </source>
</evidence>
<sequence>MLNIIIRSWQADPDIQKLIQDLKIGASSHKHHTWNHNELRRKGRLVVGKDLTLWTDLLQWIHAGPTSGHSGREATLKRLKSVVYWRGMTKDVRIFVLNCEVCHKCKYDKSAYPDSITSDKDPIFVSQFWKDFMAFQGVQLQLSSAYHPQTDGQSENGGTIPTITLPYSAVLRGDVWLASSNLPSLFSGHVGEAPVSNFLPIDSDGVMGGKEPELILDRATIKRGNRAVPKIKGGRERKKITFVIFFTECNENYSGLRRCGKSYRLRWLNYLRPNIRHMEFSNKEDRIICSLYANIGIRWSIIAAQLPGRTDNDINKYWNTKLKRKLMGLLPSSHQRIAPYQQFSSQNPSSFPSHSSLSSSQYRDYYYNNSNHYYIPAPTSYFISLEPISAPSSNHRNTIKTSNSLPFYQHQERPCSSDGSCGQVSLGREIKQQDIGFQNFMFGDHQNMNKFMNINHDGGQEYVNQWTQNPNRYIFQIEQTTLDYDLEVIRNLICSKSSSNSNNSPNQLLYHFEQPIDRHPLIPGILDIIGIRYTGGGCERFGGSTMLLSKVPLIEEGSNDNLFHHHEGSDATGGNLSSIPNAGSALFGVAIEKGLRPNFAIRPNPGEDEAKLSLPHPSLNVINLDYEAIVGQVIVPYPFIPPPSLR</sequence>
<dbReference type="Pfam" id="PF00249">
    <property type="entry name" value="Myb_DNA-binding"/>
    <property type="match status" value="1"/>
</dbReference>
<dbReference type="SUPFAM" id="SSF46689">
    <property type="entry name" value="Homeodomain-like"/>
    <property type="match status" value="1"/>
</dbReference>
<comment type="subcellular location">
    <subcellularLocation>
        <location evidence="1">Nucleus</location>
    </subcellularLocation>
</comment>
<evidence type="ECO:0000256" key="4">
    <source>
        <dbReference type="ARBA" id="ARBA00023125"/>
    </source>
</evidence>
<dbReference type="PROSITE" id="PS50090">
    <property type="entry name" value="MYB_LIKE"/>
    <property type="match status" value="1"/>
</dbReference>
<dbReference type="GO" id="GO:0003677">
    <property type="term" value="F:DNA binding"/>
    <property type="evidence" value="ECO:0007669"/>
    <property type="project" value="UniProtKB-KW"/>
</dbReference>
<dbReference type="InterPro" id="IPR009057">
    <property type="entry name" value="Homeodomain-like_sf"/>
</dbReference>
<evidence type="ECO:0000259" key="8">
    <source>
        <dbReference type="PROSITE" id="PS51294"/>
    </source>
</evidence>
<name>A0A445FUT5_GLYSO</name>
<evidence type="ECO:0000256" key="6">
    <source>
        <dbReference type="ARBA" id="ARBA00023242"/>
    </source>
</evidence>
<evidence type="ECO:0000256" key="3">
    <source>
        <dbReference type="ARBA" id="ARBA00023015"/>
    </source>
</evidence>
<dbReference type="PROSITE" id="PS51294">
    <property type="entry name" value="HTH_MYB"/>
    <property type="match status" value="1"/>
</dbReference>
<keyword evidence="5" id="KW-0804">Transcription</keyword>
<evidence type="ECO:0000313" key="9">
    <source>
        <dbReference type="EMBL" id="RZB52669.1"/>
    </source>
</evidence>
<evidence type="ECO:0000256" key="2">
    <source>
        <dbReference type="ARBA" id="ARBA00022737"/>
    </source>
</evidence>
<dbReference type="Proteomes" id="UP000289340">
    <property type="component" value="Chromosome 18"/>
</dbReference>
<dbReference type="EMBL" id="QZWG01000018">
    <property type="protein sequence ID" value="RZB52669.1"/>
    <property type="molecule type" value="Genomic_DNA"/>
</dbReference>
<dbReference type="Gene3D" id="1.10.340.70">
    <property type="match status" value="1"/>
</dbReference>
<keyword evidence="4" id="KW-0238">DNA-binding</keyword>
<proteinExistence type="predicted"/>
<organism evidence="9 10">
    <name type="scientific">Glycine soja</name>
    <name type="common">Wild soybean</name>
    <dbReference type="NCBI Taxonomy" id="3848"/>
    <lineage>
        <taxon>Eukaryota</taxon>
        <taxon>Viridiplantae</taxon>
        <taxon>Streptophyta</taxon>
        <taxon>Embryophyta</taxon>
        <taxon>Tracheophyta</taxon>
        <taxon>Spermatophyta</taxon>
        <taxon>Magnoliopsida</taxon>
        <taxon>eudicotyledons</taxon>
        <taxon>Gunneridae</taxon>
        <taxon>Pentapetalae</taxon>
        <taxon>rosids</taxon>
        <taxon>fabids</taxon>
        <taxon>Fabales</taxon>
        <taxon>Fabaceae</taxon>
        <taxon>Papilionoideae</taxon>
        <taxon>50 kb inversion clade</taxon>
        <taxon>NPAAA clade</taxon>
        <taxon>indigoferoid/millettioid clade</taxon>
        <taxon>Phaseoleae</taxon>
        <taxon>Glycine</taxon>
        <taxon>Glycine subgen. Soja</taxon>
    </lineage>
</organism>
<feature type="domain" description="HTH myb-type" evidence="8">
    <location>
        <begin position="272"/>
        <end position="326"/>
    </location>
</feature>
<dbReference type="InterPro" id="IPR012337">
    <property type="entry name" value="RNaseH-like_sf"/>
</dbReference>
<dbReference type="AlphaFoldDB" id="A0A445FUT5"/>
<evidence type="ECO:0000259" key="7">
    <source>
        <dbReference type="PROSITE" id="PS50090"/>
    </source>
</evidence>
<protein>
    <submittedName>
        <fullName evidence="9">Transcription factor MYB36</fullName>
    </submittedName>
</protein>
<dbReference type="Pfam" id="PF17921">
    <property type="entry name" value="Integrase_H2C2"/>
    <property type="match status" value="1"/>
</dbReference>
<dbReference type="InterPro" id="IPR017930">
    <property type="entry name" value="Myb_dom"/>
</dbReference>
<dbReference type="GO" id="GO:0005634">
    <property type="term" value="C:nucleus"/>
    <property type="evidence" value="ECO:0007669"/>
    <property type="project" value="UniProtKB-SubCell"/>
</dbReference>
<reference evidence="9 10" key="1">
    <citation type="submission" date="2018-09" db="EMBL/GenBank/DDBJ databases">
        <title>A high-quality reference genome of wild soybean provides a powerful tool to mine soybean genomes.</title>
        <authorList>
            <person name="Xie M."/>
            <person name="Chung C.Y.L."/>
            <person name="Li M.-W."/>
            <person name="Wong F.-L."/>
            <person name="Chan T.-F."/>
            <person name="Lam H.-M."/>
        </authorList>
    </citation>
    <scope>NUCLEOTIDE SEQUENCE [LARGE SCALE GENOMIC DNA]</scope>
    <source>
        <strain evidence="10">cv. W05</strain>
        <tissue evidence="9">Hypocotyl of etiolated seedlings</tissue>
    </source>
</reference>
<dbReference type="CDD" id="cd00167">
    <property type="entry name" value="SANT"/>
    <property type="match status" value="1"/>
</dbReference>